<comment type="similarity">
    <text evidence="7">Belongs to the nucleoporin Nup84/Nup107 family.</text>
</comment>
<reference evidence="9" key="1">
    <citation type="journal article" date="2014" name="Science">
        <title>Ancient hybridizations among the ancestral genomes of bread wheat.</title>
        <authorList>
            <consortium name="International Wheat Genome Sequencing Consortium,"/>
            <person name="Marcussen T."/>
            <person name="Sandve S.R."/>
            <person name="Heier L."/>
            <person name="Spannagl M."/>
            <person name="Pfeifer M."/>
            <person name="Jakobsen K.S."/>
            <person name="Wulff B.B."/>
            <person name="Steuernagel B."/>
            <person name="Mayer K.F."/>
            <person name="Olsen O.A."/>
        </authorList>
    </citation>
    <scope>NUCLEOTIDE SEQUENCE [LARGE SCALE GENOMIC DNA]</scope>
    <source>
        <strain evidence="9">cv. AL8/78</strain>
    </source>
</reference>
<comment type="subcellular location">
    <subcellularLocation>
        <location evidence="7">Nucleus</location>
        <location evidence="7">Nuclear pore complex</location>
    </subcellularLocation>
    <subcellularLocation>
        <location evidence="7">Nucleus membrane</location>
    </subcellularLocation>
</comment>
<keyword evidence="1 7" id="KW-0813">Transport</keyword>
<dbReference type="GO" id="GO:0000973">
    <property type="term" value="P:post-transcriptional tethering of RNA polymerase II gene DNA at nuclear periphery"/>
    <property type="evidence" value="ECO:0007669"/>
    <property type="project" value="TreeGrafter"/>
</dbReference>
<keyword evidence="5 7" id="KW-0906">Nuclear pore complex</keyword>
<evidence type="ECO:0000313" key="8">
    <source>
        <dbReference type="EnsemblPlants" id="AET1Gv20124500.15"/>
    </source>
</evidence>
<dbReference type="GO" id="GO:0031965">
    <property type="term" value="C:nuclear membrane"/>
    <property type="evidence" value="ECO:0007669"/>
    <property type="project" value="UniProtKB-SubCell"/>
</dbReference>
<dbReference type="EnsemblPlants" id="AET1Gv20124500.15">
    <property type="protein sequence ID" value="AET1Gv20124500.15"/>
    <property type="gene ID" value="AET1Gv20124500"/>
</dbReference>
<reference evidence="8" key="5">
    <citation type="journal article" date="2021" name="G3 (Bethesda)">
        <title>Aegilops tauschii genome assembly Aet v5.0 features greater sequence contiguity and improved annotation.</title>
        <authorList>
            <person name="Wang L."/>
            <person name="Zhu T."/>
            <person name="Rodriguez J.C."/>
            <person name="Deal K.R."/>
            <person name="Dubcovsky J."/>
            <person name="McGuire P.E."/>
            <person name="Lux T."/>
            <person name="Spannagl M."/>
            <person name="Mayer K.F.X."/>
            <person name="Baldrich P."/>
            <person name="Meyers B.C."/>
            <person name="Huo N."/>
            <person name="Gu Y.Q."/>
            <person name="Zhou H."/>
            <person name="Devos K.M."/>
            <person name="Bennetzen J.L."/>
            <person name="Unver T."/>
            <person name="Budak H."/>
            <person name="Gulick P.J."/>
            <person name="Galiba G."/>
            <person name="Kalapos B."/>
            <person name="Nelson D.R."/>
            <person name="Li P."/>
            <person name="You F.M."/>
            <person name="Luo M.C."/>
            <person name="Dvorak J."/>
        </authorList>
    </citation>
    <scope>NUCLEOTIDE SEQUENCE [LARGE SCALE GENOMIC DNA]</scope>
    <source>
        <strain evidence="8">cv. AL8/78</strain>
    </source>
</reference>
<dbReference type="Proteomes" id="UP000015105">
    <property type="component" value="Chromosome 1D"/>
</dbReference>
<evidence type="ECO:0000256" key="5">
    <source>
        <dbReference type="ARBA" id="ARBA00023132"/>
    </source>
</evidence>
<accession>A0A452XR28</accession>
<keyword evidence="4 7" id="KW-0811">Translocation</keyword>
<name>A0A452XR28_AEGTS</name>
<dbReference type="GO" id="GO:0017056">
    <property type="term" value="F:structural constituent of nuclear pore"/>
    <property type="evidence" value="ECO:0007669"/>
    <property type="project" value="UniProtKB-UniRule"/>
</dbReference>
<organism evidence="8 9">
    <name type="scientific">Aegilops tauschii subsp. strangulata</name>
    <name type="common">Goatgrass</name>
    <dbReference type="NCBI Taxonomy" id="200361"/>
    <lineage>
        <taxon>Eukaryota</taxon>
        <taxon>Viridiplantae</taxon>
        <taxon>Streptophyta</taxon>
        <taxon>Embryophyta</taxon>
        <taxon>Tracheophyta</taxon>
        <taxon>Spermatophyta</taxon>
        <taxon>Magnoliopsida</taxon>
        <taxon>Liliopsida</taxon>
        <taxon>Poales</taxon>
        <taxon>Poaceae</taxon>
        <taxon>BOP clade</taxon>
        <taxon>Pooideae</taxon>
        <taxon>Triticodae</taxon>
        <taxon>Triticeae</taxon>
        <taxon>Triticinae</taxon>
        <taxon>Aegilops</taxon>
    </lineage>
</organism>
<dbReference type="InterPro" id="IPR007252">
    <property type="entry name" value="Nup84/Nup107"/>
</dbReference>
<dbReference type="GO" id="GO:0031080">
    <property type="term" value="C:nuclear pore outer ring"/>
    <property type="evidence" value="ECO:0007669"/>
    <property type="project" value="TreeGrafter"/>
</dbReference>
<dbReference type="AlphaFoldDB" id="A0A452XR28"/>
<dbReference type="GO" id="GO:0006406">
    <property type="term" value="P:mRNA export from nucleus"/>
    <property type="evidence" value="ECO:0007669"/>
    <property type="project" value="TreeGrafter"/>
</dbReference>
<evidence type="ECO:0000256" key="3">
    <source>
        <dbReference type="ARBA" id="ARBA00022927"/>
    </source>
</evidence>
<evidence type="ECO:0000256" key="1">
    <source>
        <dbReference type="ARBA" id="ARBA00022448"/>
    </source>
</evidence>
<evidence type="ECO:0000256" key="6">
    <source>
        <dbReference type="ARBA" id="ARBA00023242"/>
    </source>
</evidence>
<comment type="function">
    <text evidence="7">Functions as a component of the nuclear pore complex (NPC).</text>
</comment>
<reference evidence="8" key="4">
    <citation type="submission" date="2019-03" db="UniProtKB">
        <authorList>
            <consortium name="EnsemblPlants"/>
        </authorList>
    </citation>
    <scope>IDENTIFICATION</scope>
</reference>
<protein>
    <recommendedName>
        <fullName evidence="7">Nuclear pore complex protein</fullName>
    </recommendedName>
</protein>
<keyword evidence="3" id="KW-0653">Protein transport</keyword>
<keyword evidence="6 7" id="KW-0539">Nucleus</keyword>
<evidence type="ECO:0000313" key="9">
    <source>
        <dbReference type="Proteomes" id="UP000015105"/>
    </source>
</evidence>
<dbReference type="Gramene" id="AET1Gv20124500.15">
    <property type="protein sequence ID" value="AET1Gv20124500.15"/>
    <property type="gene ID" value="AET1Gv20124500"/>
</dbReference>
<reference evidence="8" key="3">
    <citation type="journal article" date="2017" name="Nature">
        <title>Genome sequence of the progenitor of the wheat D genome Aegilops tauschii.</title>
        <authorList>
            <person name="Luo M.C."/>
            <person name="Gu Y.Q."/>
            <person name="Puiu D."/>
            <person name="Wang H."/>
            <person name="Twardziok S.O."/>
            <person name="Deal K.R."/>
            <person name="Huo N."/>
            <person name="Zhu T."/>
            <person name="Wang L."/>
            <person name="Wang Y."/>
            <person name="McGuire P.E."/>
            <person name="Liu S."/>
            <person name="Long H."/>
            <person name="Ramasamy R.K."/>
            <person name="Rodriguez J.C."/>
            <person name="Van S.L."/>
            <person name="Yuan L."/>
            <person name="Wang Z."/>
            <person name="Xia Z."/>
            <person name="Xiao L."/>
            <person name="Anderson O.D."/>
            <person name="Ouyang S."/>
            <person name="Liang Y."/>
            <person name="Zimin A.V."/>
            <person name="Pertea G."/>
            <person name="Qi P."/>
            <person name="Bennetzen J.L."/>
            <person name="Dai X."/>
            <person name="Dawson M.W."/>
            <person name="Muller H.G."/>
            <person name="Kugler K."/>
            <person name="Rivarola-Duarte L."/>
            <person name="Spannagl M."/>
            <person name="Mayer K.F.X."/>
            <person name="Lu F.H."/>
            <person name="Bevan M.W."/>
            <person name="Leroy P."/>
            <person name="Li P."/>
            <person name="You F.M."/>
            <person name="Sun Q."/>
            <person name="Liu Z."/>
            <person name="Lyons E."/>
            <person name="Wicker T."/>
            <person name="Salzberg S.L."/>
            <person name="Devos K.M."/>
            <person name="Dvorak J."/>
        </authorList>
    </citation>
    <scope>NUCLEOTIDE SEQUENCE [LARGE SCALE GENOMIC DNA]</scope>
    <source>
        <strain evidence="8">cv. AL8/78</strain>
    </source>
</reference>
<sequence>EQHRQIEMNLMSGNLAHLLDLLWSWLSSIEEGQNVLRSRDDSDMIRFGAHIVLVLRYLLSNEMEDEFEEKLVTVGDLIINMYVRYLFSEGQEELVGVYASQLERDVCIDLFVDMMELRLNSSLHTMYKLFLSAVEYLPFSSGDVSKACFEEIIERVLSRSREIKPHQYNEDFSDVAEQHHLQALQKAMIIQWLCFTPPSSIPDFEMITGKLLIRALIHR</sequence>
<proteinExistence type="inferred from homology"/>
<dbReference type="GO" id="GO:0006606">
    <property type="term" value="P:protein import into nucleus"/>
    <property type="evidence" value="ECO:0007669"/>
    <property type="project" value="TreeGrafter"/>
</dbReference>
<dbReference type="PANTHER" id="PTHR13003:SF2">
    <property type="entry name" value="NUCLEAR PORE COMPLEX PROTEIN NUP107"/>
    <property type="match status" value="1"/>
</dbReference>
<keyword evidence="9" id="KW-1185">Reference proteome</keyword>
<evidence type="ECO:0000256" key="7">
    <source>
        <dbReference type="RuleBase" id="RU365072"/>
    </source>
</evidence>
<comment type="subunit">
    <text evidence="7">Part of the nuclear pore complex (NPC).</text>
</comment>
<dbReference type="PANTHER" id="PTHR13003">
    <property type="entry name" value="NUP107-RELATED"/>
    <property type="match status" value="1"/>
</dbReference>
<keyword evidence="2" id="KW-0509">mRNA transport</keyword>
<evidence type="ECO:0000256" key="2">
    <source>
        <dbReference type="ARBA" id="ARBA00022816"/>
    </source>
</evidence>
<dbReference type="Pfam" id="PF04121">
    <property type="entry name" value="Nup84_Nup100"/>
    <property type="match status" value="1"/>
</dbReference>
<keyword evidence="7" id="KW-0472">Membrane</keyword>
<evidence type="ECO:0000256" key="4">
    <source>
        <dbReference type="ARBA" id="ARBA00023010"/>
    </source>
</evidence>
<reference evidence="9" key="2">
    <citation type="journal article" date="2017" name="Nat. Plants">
        <title>The Aegilops tauschii genome reveals multiple impacts of transposons.</title>
        <authorList>
            <person name="Zhao G."/>
            <person name="Zou C."/>
            <person name="Li K."/>
            <person name="Wang K."/>
            <person name="Li T."/>
            <person name="Gao L."/>
            <person name="Zhang X."/>
            <person name="Wang H."/>
            <person name="Yang Z."/>
            <person name="Liu X."/>
            <person name="Jiang W."/>
            <person name="Mao L."/>
            <person name="Kong X."/>
            <person name="Jiao Y."/>
            <person name="Jia J."/>
        </authorList>
    </citation>
    <scope>NUCLEOTIDE SEQUENCE [LARGE SCALE GENOMIC DNA]</scope>
    <source>
        <strain evidence="9">cv. AL8/78</strain>
    </source>
</reference>